<evidence type="ECO:0000313" key="2">
    <source>
        <dbReference type="Proteomes" id="UP000199180"/>
    </source>
</evidence>
<sequence>MARLSPRSHTAAYLIWCDCKDYGWERTVPEIAQSVDMQVNRVSRILALKQWQGRVRKSDRYDGLIPTMTRNDDDAAILSMGALPRSMMAAG</sequence>
<reference evidence="1 2" key="1">
    <citation type="submission" date="2016-10" db="EMBL/GenBank/DDBJ databases">
        <authorList>
            <person name="de Groot N.N."/>
        </authorList>
    </citation>
    <scope>NUCLEOTIDE SEQUENCE [LARGE SCALE GENOMIC DNA]</scope>
    <source>
        <strain evidence="1 2">DSM 17862</strain>
    </source>
</reference>
<dbReference type="EMBL" id="FOHO01000001">
    <property type="protein sequence ID" value="SES65199.1"/>
    <property type="molecule type" value="Genomic_DNA"/>
</dbReference>
<proteinExistence type="predicted"/>
<evidence type="ECO:0008006" key="3">
    <source>
        <dbReference type="Google" id="ProtNLM"/>
    </source>
</evidence>
<dbReference type="AlphaFoldDB" id="A0A1H9Y8E5"/>
<name>A0A1H9Y8E5_9RHOB</name>
<dbReference type="RefSeq" id="WP_139206418.1">
    <property type="nucleotide sequence ID" value="NZ_FOHO01000001.1"/>
</dbReference>
<dbReference type="OrthoDB" id="7873485at2"/>
<organism evidence="1 2">
    <name type="scientific">Paracoccus homiensis</name>
    <dbReference type="NCBI Taxonomy" id="364199"/>
    <lineage>
        <taxon>Bacteria</taxon>
        <taxon>Pseudomonadati</taxon>
        <taxon>Pseudomonadota</taxon>
        <taxon>Alphaproteobacteria</taxon>
        <taxon>Rhodobacterales</taxon>
        <taxon>Paracoccaceae</taxon>
        <taxon>Paracoccus</taxon>
    </lineage>
</organism>
<accession>A0A1H9Y8E5</accession>
<keyword evidence="2" id="KW-1185">Reference proteome</keyword>
<dbReference type="STRING" id="364199.SAMN04489858_10176"/>
<gene>
    <name evidence="1" type="ORF">SAMN04489858_10176</name>
</gene>
<evidence type="ECO:0000313" key="1">
    <source>
        <dbReference type="EMBL" id="SES65199.1"/>
    </source>
</evidence>
<protein>
    <recommendedName>
        <fullName evidence="3">Helix-turn-helix domain-containing protein</fullName>
    </recommendedName>
</protein>
<dbReference type="Proteomes" id="UP000199180">
    <property type="component" value="Unassembled WGS sequence"/>
</dbReference>